<accession>A0A365QM84</accession>
<gene>
    <name evidence="2" type="ORF">DPV79_33605</name>
</gene>
<evidence type="ECO:0000313" key="2">
    <source>
        <dbReference type="EMBL" id="RBB33951.1"/>
    </source>
</evidence>
<keyword evidence="3" id="KW-1185">Reference proteome</keyword>
<reference evidence="2 3" key="1">
    <citation type="submission" date="2018-06" db="EMBL/GenBank/DDBJ databases">
        <title>Draft genome sequence of Burkholderia reimsis strain BE51 isolated from a French agricultural soil.</title>
        <authorList>
            <person name="Esmaeel Q."/>
        </authorList>
    </citation>
    <scope>NUCLEOTIDE SEQUENCE [LARGE SCALE GENOMIC DNA]</scope>
    <source>
        <strain evidence="2 3">BE51</strain>
    </source>
</reference>
<sequence length="70" mass="7352">MHRRSPCRCTFCSRRPRPRARRRRRPGAASGARAIIGAQKKPPRPWNGNAAVGAHRAGAAAGPAGGITAA</sequence>
<proteinExistence type="predicted"/>
<evidence type="ECO:0000256" key="1">
    <source>
        <dbReference type="SAM" id="MobiDB-lite"/>
    </source>
</evidence>
<feature type="region of interest" description="Disordered" evidence="1">
    <location>
        <begin position="1"/>
        <end position="32"/>
    </location>
</feature>
<dbReference type="AlphaFoldDB" id="A0A365QM84"/>
<name>A0A365QM84_9BURK</name>
<feature type="compositionally biased region" description="Basic residues" evidence="1">
    <location>
        <begin position="14"/>
        <end position="26"/>
    </location>
</feature>
<protein>
    <submittedName>
        <fullName evidence="2">Uncharacterized protein</fullName>
    </submittedName>
</protein>
<dbReference type="Proteomes" id="UP000252458">
    <property type="component" value="Unassembled WGS sequence"/>
</dbReference>
<evidence type="ECO:0000313" key="3">
    <source>
        <dbReference type="Proteomes" id="UP000252458"/>
    </source>
</evidence>
<comment type="caution">
    <text evidence="2">The sequence shown here is derived from an EMBL/GenBank/DDBJ whole genome shotgun (WGS) entry which is preliminary data.</text>
</comment>
<organism evidence="2 3">
    <name type="scientific">Burkholderia reimsis</name>
    <dbReference type="NCBI Taxonomy" id="2234132"/>
    <lineage>
        <taxon>Bacteria</taxon>
        <taxon>Pseudomonadati</taxon>
        <taxon>Pseudomonadota</taxon>
        <taxon>Betaproteobacteria</taxon>
        <taxon>Burkholderiales</taxon>
        <taxon>Burkholderiaceae</taxon>
        <taxon>Burkholderia</taxon>
    </lineage>
</organism>
<dbReference type="EMBL" id="QMFZ01000040">
    <property type="protein sequence ID" value="RBB33951.1"/>
    <property type="molecule type" value="Genomic_DNA"/>
</dbReference>